<dbReference type="PANTHER" id="PTHR11614">
    <property type="entry name" value="PHOSPHOLIPASE-RELATED"/>
    <property type="match status" value="1"/>
</dbReference>
<dbReference type="InterPro" id="IPR029058">
    <property type="entry name" value="AB_hydrolase_fold"/>
</dbReference>
<keyword evidence="3" id="KW-1185">Reference proteome</keyword>
<dbReference type="Gene3D" id="3.40.50.1820">
    <property type="entry name" value="alpha/beta hydrolase"/>
    <property type="match status" value="1"/>
</dbReference>
<reference evidence="2 3" key="1">
    <citation type="submission" date="2012-01" db="EMBL/GenBank/DDBJ databases">
        <title>The Genome Sequence of Scardovia inopinata F0304.</title>
        <authorList>
            <consortium name="The Broad Institute Genome Sequencing Platform"/>
            <person name="Ward D."/>
            <person name="Earl A."/>
            <person name="Feldgarden M."/>
            <person name="Gevers D."/>
            <person name="Young S."/>
            <person name="Zeng Q."/>
            <person name="Koehrsen M."/>
            <person name="Alvarado L."/>
            <person name="Berlin A.M."/>
            <person name="Borenstein D."/>
            <person name="Chapman S.B."/>
            <person name="Chen Z."/>
            <person name="Engels R."/>
            <person name="Freedman E."/>
            <person name="Gellesch M."/>
            <person name="Goldberg J."/>
            <person name="Griggs A."/>
            <person name="Gujja S."/>
            <person name="Heilman E.R."/>
            <person name="Heiman D.I."/>
            <person name="Hepburn T.A."/>
            <person name="Howarth C."/>
            <person name="Jen D."/>
            <person name="Larson L."/>
            <person name="Mehta T."/>
            <person name="Park D."/>
            <person name="Pearson M."/>
            <person name="Richards J."/>
            <person name="Roberts A."/>
            <person name="Saif S."/>
            <person name="Shea T.D."/>
            <person name="Shenoy N."/>
            <person name="Sisk P."/>
            <person name="Stolte C."/>
            <person name="Sykes S.N."/>
            <person name="Walk T."/>
            <person name="White J."/>
            <person name="Yandava C."/>
            <person name="Izard J."/>
            <person name="Baranova O.V."/>
            <person name="Blanton J.M."/>
            <person name="Tanner A.C."/>
            <person name="Dewhirst F."/>
            <person name="Haas B."/>
            <person name="Nusbaum C."/>
            <person name="Birren B."/>
        </authorList>
    </citation>
    <scope>NUCLEOTIDE SEQUENCE [LARGE SCALE GENOMIC DNA]</scope>
    <source>
        <strain evidence="2 3">F0304</strain>
    </source>
</reference>
<dbReference type="SUPFAM" id="SSF53474">
    <property type="entry name" value="alpha/beta-Hydrolases"/>
    <property type="match status" value="1"/>
</dbReference>
<dbReference type="HOGENOM" id="CLU_026209_10_0_11"/>
<dbReference type="Pfam" id="PF12146">
    <property type="entry name" value="Hydrolase_4"/>
    <property type="match status" value="1"/>
</dbReference>
<dbReference type="InterPro" id="IPR051044">
    <property type="entry name" value="MAG_DAG_Lipase"/>
</dbReference>
<protein>
    <recommendedName>
        <fullName evidence="1">Serine aminopeptidase S33 domain-containing protein</fullName>
    </recommendedName>
</protein>
<gene>
    <name evidence="2" type="ORF">HMPREF9020_00034</name>
</gene>
<feature type="domain" description="Serine aminopeptidase S33" evidence="1">
    <location>
        <begin position="93"/>
        <end position="345"/>
    </location>
</feature>
<dbReference type="AlphaFoldDB" id="W5IHF3"/>
<organism evidence="2 3">
    <name type="scientific">Scardovia inopinata F0304</name>
    <dbReference type="NCBI Taxonomy" id="641146"/>
    <lineage>
        <taxon>Bacteria</taxon>
        <taxon>Bacillati</taxon>
        <taxon>Actinomycetota</taxon>
        <taxon>Actinomycetes</taxon>
        <taxon>Bifidobacteriales</taxon>
        <taxon>Bifidobacteriaceae</taxon>
        <taxon>Scardovia</taxon>
    </lineage>
</organism>
<dbReference type="ESTHER" id="scaio-d6ksg5">
    <property type="family name" value="Monoglyceridelipase_lysophospholip"/>
</dbReference>
<dbReference type="eggNOG" id="COG2267">
    <property type="taxonomic scope" value="Bacteria"/>
</dbReference>
<dbReference type="InterPro" id="IPR022742">
    <property type="entry name" value="Hydrolase_4"/>
</dbReference>
<proteinExistence type="predicted"/>
<sequence length="366" mass="40662">MITEGKAITLLDENTYAETMEKTVLPATTKVCTHGWMNPATYPGLKELPTPAGSHHGMLHYVSYRHPLASSQNQDLGNDGQGSGPEGSTIEERPSIVISHGFTGIIPHYTELAYYFFQAGFDVWIMEHRGHGLSPHDVTDPSVIWIDDWRRYVVDLAKFAQEVVRPQTSGDLYLFAHSMGGGIGISVAQQFPDIFSKIILTSPMIEAQMAGIPGPVAKRIARAFCRAGKGKNRVFAQKPFSPVLDPNSIRGLSAARAQWRFDTRLTDKRYQTCAASYQWVLQTFGLKKSLLNPANCAKIQASIMLFQAENDTFVRLDRQDEFIDMAQAADCDVEKVFIPQAMHDFSEGPNHILAPVLEQSIDFLGE</sequence>
<evidence type="ECO:0000313" key="2">
    <source>
        <dbReference type="EMBL" id="EFG26415.1"/>
    </source>
</evidence>
<dbReference type="Proteomes" id="UP000005777">
    <property type="component" value="Unassembled WGS sequence"/>
</dbReference>
<evidence type="ECO:0000313" key="3">
    <source>
        <dbReference type="Proteomes" id="UP000005777"/>
    </source>
</evidence>
<accession>W5IHF3</accession>
<dbReference type="EMBL" id="ADCX01000001">
    <property type="protein sequence ID" value="EFG26415.1"/>
    <property type="molecule type" value="Genomic_DNA"/>
</dbReference>
<comment type="caution">
    <text evidence="2">The sequence shown here is derived from an EMBL/GenBank/DDBJ whole genome shotgun (WGS) entry which is preliminary data.</text>
</comment>
<name>W5IHF3_SCAIO</name>
<evidence type="ECO:0000259" key="1">
    <source>
        <dbReference type="Pfam" id="PF12146"/>
    </source>
</evidence>